<feature type="compositionally biased region" description="Basic and acidic residues" evidence="2">
    <location>
        <begin position="325"/>
        <end position="341"/>
    </location>
</feature>
<comment type="caution">
    <text evidence="3">The sequence shown here is derived from an EMBL/GenBank/DDBJ whole genome shotgun (WGS) entry which is preliminary data.</text>
</comment>
<dbReference type="AlphaFoldDB" id="A0A9D4USJ5"/>
<evidence type="ECO:0000256" key="2">
    <source>
        <dbReference type="SAM" id="MobiDB-lite"/>
    </source>
</evidence>
<evidence type="ECO:0000313" key="3">
    <source>
        <dbReference type="EMBL" id="KAI5073221.1"/>
    </source>
</evidence>
<feature type="coiled-coil region" evidence="1">
    <location>
        <begin position="155"/>
        <end position="231"/>
    </location>
</feature>
<dbReference type="OrthoDB" id="1931011at2759"/>
<gene>
    <name evidence="3" type="ORF">GOP47_0011234</name>
</gene>
<reference evidence="3" key="1">
    <citation type="submission" date="2021-01" db="EMBL/GenBank/DDBJ databases">
        <title>Adiantum capillus-veneris genome.</title>
        <authorList>
            <person name="Fang Y."/>
            <person name="Liao Q."/>
        </authorList>
    </citation>
    <scope>NUCLEOTIDE SEQUENCE</scope>
    <source>
        <strain evidence="3">H3</strain>
        <tissue evidence="3">Leaf</tissue>
    </source>
</reference>
<name>A0A9D4USJ5_ADICA</name>
<sequence>MQEVRYTAPAEMAAGAGSMDANIAEEKESLVPNHRDLPAARKLLSHNAALRQNFEHCKYLEIDLETACVAGEAAHGQLLKVAYEKDIIILDLEKDMQKLQEKANQMETSHMLKSEISDLHEILNAMESSTQDAEIRHANALEFIKEENLLLKGNIDKVRKDLKLAKEAILKSQKETTEMHEEAAGLRALLQDALNDARQYQQNGVDCMRANEQLRQSLLGAQENIAELIKARKDDEILYLQQLKDSQMDWDMERTKFLEGINKDSTERIAKLAKQNRILRKRLKQSYQVLAVMTSDCNRLKEEFKAKSMLWKKSCMQEGKRMLEGAPAKEDMASASRHDPSRTSTNKTPRLACCYLTTSMKTRFSANARGISSFKQKSKGYIQ</sequence>
<evidence type="ECO:0000256" key="1">
    <source>
        <dbReference type="SAM" id="Coils"/>
    </source>
</evidence>
<evidence type="ECO:0000313" key="4">
    <source>
        <dbReference type="Proteomes" id="UP000886520"/>
    </source>
</evidence>
<accession>A0A9D4USJ5</accession>
<organism evidence="3 4">
    <name type="scientific">Adiantum capillus-veneris</name>
    <name type="common">Maidenhair fern</name>
    <dbReference type="NCBI Taxonomy" id="13818"/>
    <lineage>
        <taxon>Eukaryota</taxon>
        <taxon>Viridiplantae</taxon>
        <taxon>Streptophyta</taxon>
        <taxon>Embryophyta</taxon>
        <taxon>Tracheophyta</taxon>
        <taxon>Polypodiopsida</taxon>
        <taxon>Polypodiidae</taxon>
        <taxon>Polypodiales</taxon>
        <taxon>Pteridineae</taxon>
        <taxon>Pteridaceae</taxon>
        <taxon>Vittarioideae</taxon>
        <taxon>Adiantum</taxon>
    </lineage>
</organism>
<dbReference type="EMBL" id="JABFUD020000011">
    <property type="protein sequence ID" value="KAI5073221.1"/>
    <property type="molecule type" value="Genomic_DNA"/>
</dbReference>
<feature type="region of interest" description="Disordered" evidence="2">
    <location>
        <begin position="325"/>
        <end position="347"/>
    </location>
</feature>
<proteinExistence type="predicted"/>
<protein>
    <submittedName>
        <fullName evidence="3">Uncharacterized protein</fullName>
    </submittedName>
</protein>
<dbReference type="Proteomes" id="UP000886520">
    <property type="component" value="Chromosome 11"/>
</dbReference>
<keyword evidence="4" id="KW-1185">Reference proteome</keyword>
<keyword evidence="1" id="KW-0175">Coiled coil</keyword>